<keyword evidence="9" id="KW-1185">Reference proteome</keyword>
<evidence type="ECO:0000256" key="5">
    <source>
        <dbReference type="ARBA" id="ARBA00023121"/>
    </source>
</evidence>
<dbReference type="InterPro" id="IPR036871">
    <property type="entry name" value="PX_dom_sf"/>
</dbReference>
<dbReference type="Proteomes" id="UP000727407">
    <property type="component" value="Unassembled WGS sequence"/>
</dbReference>
<evidence type="ECO:0000313" key="8">
    <source>
        <dbReference type="EMBL" id="KAF5902591.1"/>
    </source>
</evidence>
<evidence type="ECO:0000259" key="7">
    <source>
        <dbReference type="PROSITE" id="PS50195"/>
    </source>
</evidence>
<accession>A0A8J4TQW0</accession>
<dbReference type="Pfam" id="PF00787">
    <property type="entry name" value="PX"/>
    <property type="match status" value="1"/>
</dbReference>
<dbReference type="SMART" id="SM00312">
    <property type="entry name" value="PX"/>
    <property type="match status" value="1"/>
</dbReference>
<keyword evidence="6" id="KW-0472">Membrane</keyword>
<dbReference type="OrthoDB" id="10254720at2759"/>
<dbReference type="EMBL" id="QNUK01000088">
    <property type="protein sequence ID" value="KAF5902591.1"/>
    <property type="molecule type" value="Genomic_DNA"/>
</dbReference>
<dbReference type="GO" id="GO:0031901">
    <property type="term" value="C:early endosome membrane"/>
    <property type="evidence" value="ECO:0007669"/>
    <property type="project" value="UniProtKB-SubCell"/>
</dbReference>
<evidence type="ECO:0000256" key="1">
    <source>
        <dbReference type="ARBA" id="ARBA00004469"/>
    </source>
</evidence>
<dbReference type="InterPro" id="IPR001683">
    <property type="entry name" value="PX_dom"/>
</dbReference>
<dbReference type="Pfam" id="PF10175">
    <property type="entry name" value="MPP6"/>
    <property type="match status" value="1"/>
</dbReference>
<dbReference type="PROSITE" id="PS50195">
    <property type="entry name" value="PX"/>
    <property type="match status" value="1"/>
</dbReference>
<evidence type="ECO:0000256" key="6">
    <source>
        <dbReference type="ARBA" id="ARBA00023136"/>
    </source>
</evidence>
<dbReference type="Gene3D" id="1.25.40.10">
    <property type="entry name" value="Tetratricopeptide repeat domain"/>
    <property type="match status" value="1"/>
</dbReference>
<dbReference type="PANTHER" id="PTHR20939">
    <property type="entry name" value="SORTING NEXIN 20, 21"/>
    <property type="match status" value="1"/>
</dbReference>
<keyword evidence="5" id="KW-0446">Lipid-binding</keyword>
<gene>
    <name evidence="8" type="primary">snx20</name>
    <name evidence="8" type="ORF">DAT39_007773</name>
</gene>
<keyword evidence="4" id="KW-0653">Protein transport</keyword>
<dbReference type="SUPFAM" id="SSF64268">
    <property type="entry name" value="PX domain"/>
    <property type="match status" value="1"/>
</dbReference>
<keyword evidence="3" id="KW-0967">Endosome</keyword>
<comment type="subcellular location">
    <subcellularLocation>
        <location evidence="1">Early endosome membrane</location>
        <topology evidence="1">Peripheral membrane protein</topology>
        <orientation evidence="1">Cytoplasmic side</orientation>
    </subcellularLocation>
</comment>
<dbReference type="Gene3D" id="3.30.1520.10">
    <property type="entry name" value="Phox-like domain"/>
    <property type="match status" value="1"/>
</dbReference>
<proteinExistence type="predicted"/>
<dbReference type="GO" id="GO:1901981">
    <property type="term" value="F:phosphatidylinositol phosphate binding"/>
    <property type="evidence" value="ECO:0007669"/>
    <property type="project" value="TreeGrafter"/>
</dbReference>
<comment type="caution">
    <text evidence="8">The sequence shown here is derived from an EMBL/GenBank/DDBJ whole genome shotgun (WGS) entry which is preliminary data.</text>
</comment>
<organism evidence="8 9">
    <name type="scientific">Clarias magur</name>
    <name type="common">Asian catfish</name>
    <name type="synonym">Macropteronotus magur</name>
    <dbReference type="NCBI Taxonomy" id="1594786"/>
    <lineage>
        <taxon>Eukaryota</taxon>
        <taxon>Metazoa</taxon>
        <taxon>Chordata</taxon>
        <taxon>Craniata</taxon>
        <taxon>Vertebrata</taxon>
        <taxon>Euteleostomi</taxon>
        <taxon>Actinopterygii</taxon>
        <taxon>Neopterygii</taxon>
        <taxon>Teleostei</taxon>
        <taxon>Ostariophysi</taxon>
        <taxon>Siluriformes</taxon>
        <taxon>Clariidae</taxon>
        <taxon>Clarias</taxon>
    </lineage>
</organism>
<evidence type="ECO:0000313" key="9">
    <source>
        <dbReference type="Proteomes" id="UP000727407"/>
    </source>
</evidence>
<dbReference type="InterPro" id="IPR039937">
    <property type="entry name" value="SNX20/SNX21"/>
</dbReference>
<evidence type="ECO:0000256" key="2">
    <source>
        <dbReference type="ARBA" id="ARBA00022448"/>
    </source>
</evidence>
<evidence type="ECO:0000256" key="3">
    <source>
        <dbReference type="ARBA" id="ARBA00022753"/>
    </source>
</evidence>
<evidence type="ECO:0000256" key="4">
    <source>
        <dbReference type="ARBA" id="ARBA00022927"/>
    </source>
</evidence>
<dbReference type="PANTHER" id="PTHR20939:SF1">
    <property type="entry name" value="SORTING NEXIN-20"/>
    <property type="match status" value="1"/>
</dbReference>
<reference evidence="8" key="1">
    <citation type="submission" date="2020-07" db="EMBL/GenBank/DDBJ databases">
        <title>Clarias magur genome sequencing, assembly and annotation.</title>
        <authorList>
            <person name="Kushwaha B."/>
            <person name="Kumar R."/>
            <person name="Das P."/>
            <person name="Joshi C.G."/>
            <person name="Kumar D."/>
            <person name="Nagpure N.S."/>
            <person name="Pandey M."/>
            <person name="Agarwal S."/>
            <person name="Srivastava S."/>
            <person name="Singh M."/>
            <person name="Sahoo L."/>
            <person name="Jayasankar P."/>
            <person name="Meher P.K."/>
            <person name="Koringa P.G."/>
            <person name="Iquebal M.A."/>
            <person name="Das S.P."/>
            <person name="Bit A."/>
            <person name="Patnaik S."/>
            <person name="Patel N."/>
            <person name="Shah T.M."/>
            <person name="Hinsu A."/>
            <person name="Jena J.K."/>
        </authorList>
    </citation>
    <scope>NUCLEOTIDE SEQUENCE</scope>
    <source>
        <strain evidence="8">CIFAMagur01</strain>
        <tissue evidence="8">Testis</tissue>
    </source>
</reference>
<sequence length="442" mass="51455">MMDESSTSQEEKRKFGHAVAMDSETQLLNLRTDDETTHPLNSEQVGETSFDTAEGTSASCLTTAELQQHWRAVKQEIRSVKLLFQIPSTRTIEHTTSRYVVYQIILIRSGSYDRKHVAIERRYSDFLHLHHELLQNFSEELEDVTLPKKKLMGNFCEENIAERRVTLCDYLTQLYSLRYIRHSPAFIAFFTHPELKTAYDLLRGGRYSHALEVLQNALALQEKLCSHDSPLLVQTLCALLVCQRDLEDLHAAFQTGHRALPAVRRYGLRKYRSPLLEAMVDLGPVMKSSKEEFMQRGLDAEVKKQLEEEEKRIISDEHWYLDLPELKAKESYIVEEKSYIPCEDLVYGRMSFKGFNSEVEKLMVIMNATKEEEDEMEDKDMTQMDMDVTDEEMAMRYGSLVESMKRRFAKKRQRTCLKNVEGELNHNTVETQPKKTFLKPQD</sequence>
<dbReference type="AlphaFoldDB" id="A0A8J4TQW0"/>
<keyword evidence="2" id="KW-0813">Transport</keyword>
<name>A0A8J4TQW0_CLAMG</name>
<protein>
    <submittedName>
        <fullName evidence="8">Sorting nexin-20</fullName>
    </submittedName>
</protein>
<dbReference type="InterPro" id="IPR011990">
    <property type="entry name" value="TPR-like_helical_dom_sf"/>
</dbReference>
<dbReference type="GO" id="GO:0015031">
    <property type="term" value="P:protein transport"/>
    <property type="evidence" value="ECO:0007669"/>
    <property type="project" value="UniProtKB-KW"/>
</dbReference>
<feature type="domain" description="PX" evidence="7">
    <location>
        <begin position="80"/>
        <end position="197"/>
    </location>
</feature>